<organism evidence="1 2">
    <name type="scientific">Kitasatospora arboriphila</name>
    <dbReference type="NCBI Taxonomy" id="258052"/>
    <lineage>
        <taxon>Bacteria</taxon>
        <taxon>Bacillati</taxon>
        <taxon>Actinomycetota</taxon>
        <taxon>Actinomycetes</taxon>
        <taxon>Kitasatosporales</taxon>
        <taxon>Streptomycetaceae</taxon>
        <taxon>Kitasatospora</taxon>
    </lineage>
</organism>
<reference evidence="2" key="1">
    <citation type="journal article" date="2019" name="Int. J. Syst. Evol. Microbiol.">
        <title>The Global Catalogue of Microorganisms (GCM) 10K type strain sequencing project: providing services to taxonomists for standard genome sequencing and annotation.</title>
        <authorList>
            <consortium name="The Broad Institute Genomics Platform"/>
            <consortium name="The Broad Institute Genome Sequencing Center for Infectious Disease"/>
            <person name="Wu L."/>
            <person name="Ma J."/>
        </authorList>
    </citation>
    <scope>NUCLEOTIDE SEQUENCE [LARGE SCALE GENOMIC DNA]</scope>
    <source>
        <strain evidence="2">JCM 13002</strain>
    </source>
</reference>
<keyword evidence="2" id="KW-1185">Reference proteome</keyword>
<accession>A0ABP4E310</accession>
<proteinExistence type="predicted"/>
<dbReference type="EMBL" id="BAAALD010000021">
    <property type="protein sequence ID" value="GAA1082714.1"/>
    <property type="molecule type" value="Genomic_DNA"/>
</dbReference>
<comment type="caution">
    <text evidence="1">The sequence shown here is derived from an EMBL/GenBank/DDBJ whole genome shotgun (WGS) entry which is preliminary data.</text>
</comment>
<sequence>MHPVLEVFPPGDFALWPVAAVERYGYLPLSGRLDTAEVGTAVMRIADYNDPDPEEDGCTPRPADPVGAFLHGLLTVDTPLAPGGLRVTDTATGAALLPGCCNGLEEWRAWLQVLDGDGQAWFGHDPAPHAERHGGTVRLTADADREDSPVIDLSAAELRRLLTGAERGLADFLQLAADWAVRHLPGHAAGVTAVLARCLDLPGPAAH</sequence>
<evidence type="ECO:0000313" key="2">
    <source>
        <dbReference type="Proteomes" id="UP001499987"/>
    </source>
</evidence>
<protein>
    <submittedName>
        <fullName evidence="1">Uncharacterized protein</fullName>
    </submittedName>
</protein>
<gene>
    <name evidence="1" type="ORF">GCM10009663_27100</name>
</gene>
<dbReference type="Proteomes" id="UP001499987">
    <property type="component" value="Unassembled WGS sequence"/>
</dbReference>
<evidence type="ECO:0000313" key="1">
    <source>
        <dbReference type="EMBL" id="GAA1082714.1"/>
    </source>
</evidence>
<name>A0ABP4E310_9ACTN</name>